<dbReference type="PIRSF" id="PIRSF000137">
    <property type="entry name" value="Alcohol_oxidase"/>
    <property type="match status" value="1"/>
</dbReference>
<evidence type="ECO:0000259" key="6">
    <source>
        <dbReference type="PROSITE" id="PS00624"/>
    </source>
</evidence>
<dbReference type="SUPFAM" id="SSF54373">
    <property type="entry name" value="FAD-linked reductases, C-terminal domain"/>
    <property type="match status" value="1"/>
</dbReference>
<keyword evidence="3" id="KW-0285">Flavoprotein</keyword>
<organism evidence="7 8">
    <name type="scientific">Mytilus edulis</name>
    <name type="common">Blue mussel</name>
    <dbReference type="NCBI Taxonomy" id="6550"/>
    <lineage>
        <taxon>Eukaryota</taxon>
        <taxon>Metazoa</taxon>
        <taxon>Spiralia</taxon>
        <taxon>Lophotrochozoa</taxon>
        <taxon>Mollusca</taxon>
        <taxon>Bivalvia</taxon>
        <taxon>Autobranchia</taxon>
        <taxon>Pteriomorphia</taxon>
        <taxon>Mytilida</taxon>
        <taxon>Mytiloidea</taxon>
        <taxon>Mytilidae</taxon>
        <taxon>Mytilinae</taxon>
        <taxon>Mytilus</taxon>
    </lineage>
</organism>
<evidence type="ECO:0000313" key="8">
    <source>
        <dbReference type="Proteomes" id="UP000683360"/>
    </source>
</evidence>
<dbReference type="InterPro" id="IPR000172">
    <property type="entry name" value="GMC_OxRdtase_N"/>
</dbReference>
<keyword evidence="8" id="KW-1185">Reference proteome</keyword>
<dbReference type="InterPro" id="IPR012132">
    <property type="entry name" value="GMC_OxRdtase"/>
</dbReference>
<sequence>MFLGHSLLGNITIATYLQNVLPPGPKDPPGVFDRSLRRYYDYIIVGGGSAGSLLASRLTEDKASVLVLEAGGSDLENEATVIPGAWATLLRSKQDWNYHSVPQKHSSFAMEDQKIYLASGKMLGGSGSMNGLLMVRGSRHDFNEWARQGCKGWSYKEVLPYFKMIEKTEIPALKGSPYRGTKGNIVVTPQKSTTLEYFYRKAASEIGYRSVDCNGYSEIGYCPTQANIKDGERCSSASCFLRPVMYRRNLQISINSYVTKVLIRRKRAIGVQFVKGGRKYNVYARKEVIMSAGAYNSPHILLLSGIGPREHLQELKIPVHADLPVGNNLQDHPVVIMSYSINTTLNTNGQKFTDPENVLDYILHNKGFYTTPLMDGYMLDKLDKTSSSKYADAQDIFVPIAFERPSITSTYSDFIDKVKQELLKRTTDSSFDVALFLLHPKSKGYVRLETANPLKQPLLDPRFLEDPYDIEMLLKMIRWTQKLEKTSSWKSLGVKLIRYDMEGHCGEREFNTDDYWRCIIRHFVVSGLHPTSTCRMGSRRDPTAVVDPTLRVYGIKNLRVVDASVMRNVISGNTYSPTLMIAEKAADMIKCGTRY</sequence>
<dbReference type="Gene3D" id="3.30.560.10">
    <property type="entry name" value="Glucose Oxidase, domain 3"/>
    <property type="match status" value="1"/>
</dbReference>
<dbReference type="Pfam" id="PF00732">
    <property type="entry name" value="GMC_oxred_N"/>
    <property type="match status" value="1"/>
</dbReference>
<evidence type="ECO:0000256" key="3">
    <source>
        <dbReference type="ARBA" id="ARBA00022630"/>
    </source>
</evidence>
<gene>
    <name evidence="7" type="ORF">MEDL_25940</name>
</gene>
<evidence type="ECO:0000256" key="2">
    <source>
        <dbReference type="ARBA" id="ARBA00010790"/>
    </source>
</evidence>
<comment type="cofactor">
    <cofactor evidence="1 5">
        <name>FAD</name>
        <dbReference type="ChEBI" id="CHEBI:57692"/>
    </cofactor>
</comment>
<dbReference type="PROSITE" id="PS00624">
    <property type="entry name" value="GMC_OXRED_2"/>
    <property type="match status" value="1"/>
</dbReference>
<proteinExistence type="inferred from homology"/>
<reference evidence="7" key="1">
    <citation type="submission" date="2021-03" db="EMBL/GenBank/DDBJ databases">
        <authorList>
            <person name="Bekaert M."/>
        </authorList>
    </citation>
    <scope>NUCLEOTIDE SEQUENCE</scope>
</reference>
<dbReference type="InterPro" id="IPR007867">
    <property type="entry name" value="GMC_OxRtase_C"/>
</dbReference>
<feature type="domain" description="Glucose-methanol-choline oxidoreductase N-terminal" evidence="6">
    <location>
        <begin position="293"/>
        <end position="307"/>
    </location>
</feature>
<dbReference type="Pfam" id="PF05199">
    <property type="entry name" value="GMC_oxred_C"/>
    <property type="match status" value="1"/>
</dbReference>
<evidence type="ECO:0000313" key="7">
    <source>
        <dbReference type="EMBL" id="CAG2211936.1"/>
    </source>
</evidence>
<feature type="binding site" evidence="5">
    <location>
        <position position="258"/>
    </location>
    <ligand>
        <name>FAD</name>
        <dbReference type="ChEBI" id="CHEBI:57692"/>
    </ligand>
</feature>
<dbReference type="InterPro" id="IPR036188">
    <property type="entry name" value="FAD/NAD-bd_sf"/>
</dbReference>
<keyword evidence="4 5" id="KW-0274">FAD</keyword>
<dbReference type="PANTHER" id="PTHR11552:SF147">
    <property type="entry name" value="CHOLINE DEHYDROGENASE, MITOCHONDRIAL"/>
    <property type="match status" value="1"/>
</dbReference>
<evidence type="ECO:0000256" key="4">
    <source>
        <dbReference type="ARBA" id="ARBA00022827"/>
    </source>
</evidence>
<protein>
    <recommendedName>
        <fullName evidence="6">Glucose-methanol-choline oxidoreductase N-terminal domain-containing protein</fullName>
    </recommendedName>
</protein>
<dbReference type="PANTHER" id="PTHR11552">
    <property type="entry name" value="GLUCOSE-METHANOL-CHOLINE GMC OXIDOREDUCTASE"/>
    <property type="match status" value="1"/>
</dbReference>
<accession>A0A8S3RTH4</accession>
<dbReference type="GO" id="GO:0050660">
    <property type="term" value="F:flavin adenine dinucleotide binding"/>
    <property type="evidence" value="ECO:0007669"/>
    <property type="project" value="InterPro"/>
</dbReference>
<dbReference type="AlphaFoldDB" id="A0A8S3RTH4"/>
<evidence type="ECO:0000256" key="5">
    <source>
        <dbReference type="PIRSR" id="PIRSR000137-2"/>
    </source>
</evidence>
<dbReference type="Gene3D" id="3.50.50.60">
    <property type="entry name" value="FAD/NAD(P)-binding domain"/>
    <property type="match status" value="1"/>
</dbReference>
<dbReference type="OrthoDB" id="6076528at2759"/>
<dbReference type="EMBL" id="CAJPWZ010001282">
    <property type="protein sequence ID" value="CAG2211936.1"/>
    <property type="molecule type" value="Genomic_DNA"/>
</dbReference>
<comment type="similarity">
    <text evidence="2">Belongs to the GMC oxidoreductase family.</text>
</comment>
<comment type="caution">
    <text evidence="7">The sequence shown here is derived from an EMBL/GenBank/DDBJ whole genome shotgun (WGS) entry which is preliminary data.</text>
</comment>
<dbReference type="SUPFAM" id="SSF51905">
    <property type="entry name" value="FAD/NAD(P)-binding domain"/>
    <property type="match status" value="1"/>
</dbReference>
<name>A0A8S3RTH4_MYTED</name>
<evidence type="ECO:0000256" key="1">
    <source>
        <dbReference type="ARBA" id="ARBA00001974"/>
    </source>
</evidence>
<dbReference type="Proteomes" id="UP000683360">
    <property type="component" value="Unassembled WGS sequence"/>
</dbReference>
<dbReference type="GO" id="GO:0016614">
    <property type="term" value="F:oxidoreductase activity, acting on CH-OH group of donors"/>
    <property type="evidence" value="ECO:0007669"/>
    <property type="project" value="InterPro"/>
</dbReference>